<dbReference type="Gene3D" id="1.10.357.10">
    <property type="entry name" value="Tetracycline Repressor, domain 2"/>
    <property type="match status" value="1"/>
</dbReference>
<keyword evidence="1" id="KW-0238">DNA-binding</keyword>
<dbReference type="PRINTS" id="PR00455">
    <property type="entry name" value="HTHTETR"/>
</dbReference>
<evidence type="ECO:0000256" key="1">
    <source>
        <dbReference type="ARBA" id="ARBA00023125"/>
    </source>
</evidence>
<dbReference type="RefSeq" id="WP_096281906.1">
    <property type="nucleotide sequence ID" value="NZ_CBCSBM010000012.1"/>
</dbReference>
<gene>
    <name evidence="3" type="ORF">EI168_05465</name>
</gene>
<dbReference type="InterPro" id="IPR001647">
    <property type="entry name" value="HTH_TetR"/>
</dbReference>
<proteinExistence type="predicted"/>
<protein>
    <submittedName>
        <fullName evidence="3">Helix-turn-helix transcriptional regulator</fullName>
    </submittedName>
</protein>
<dbReference type="Proteomes" id="UP001645039">
    <property type="component" value="Unassembled WGS sequence"/>
</dbReference>
<reference evidence="3 4" key="1">
    <citation type="submission" date="2020-07" db="EMBL/GenBank/DDBJ databases">
        <title>Halophilic bacteria isolated from french cheeses.</title>
        <authorList>
            <person name="Kothe C.I."/>
            <person name="Farah-Kraiem B."/>
            <person name="Renault P."/>
            <person name="Dridi B."/>
        </authorList>
    </citation>
    <scope>NUCLEOTIDE SEQUENCE [LARGE SCALE GENOMIC DNA]</scope>
    <source>
        <strain evidence="3 4">FME1</strain>
    </source>
</reference>
<dbReference type="EMBL" id="RRZD01000004">
    <property type="protein sequence ID" value="MBE0399557.1"/>
    <property type="molecule type" value="Genomic_DNA"/>
</dbReference>
<name>A0ABR9EZA9_9GAMM</name>
<dbReference type="InterPro" id="IPR009057">
    <property type="entry name" value="Homeodomain-like_sf"/>
</dbReference>
<comment type="caution">
    <text evidence="3">The sequence shown here is derived from an EMBL/GenBank/DDBJ whole genome shotgun (WGS) entry which is preliminary data.</text>
</comment>
<dbReference type="SUPFAM" id="SSF46689">
    <property type="entry name" value="Homeodomain-like"/>
    <property type="match status" value="1"/>
</dbReference>
<evidence type="ECO:0000313" key="3">
    <source>
        <dbReference type="EMBL" id="MBE0399557.1"/>
    </source>
</evidence>
<sequence>MDTTINLISTAEHLFDWHGFTATGMNRLTHSAGISSRTLYKHAGSKTSLVSLRYPTDEGIIISNQASVERQPREHHGTETLTILYRGSGAAAFQARR</sequence>
<dbReference type="Pfam" id="PF00440">
    <property type="entry name" value="TetR_N"/>
    <property type="match status" value="1"/>
</dbReference>
<evidence type="ECO:0000313" key="4">
    <source>
        <dbReference type="Proteomes" id="UP001645039"/>
    </source>
</evidence>
<keyword evidence="4" id="KW-1185">Reference proteome</keyword>
<feature type="domain" description="HTH tetR-type" evidence="2">
    <location>
        <begin position="7"/>
        <end position="50"/>
    </location>
</feature>
<organism evidence="3 4">
    <name type="scientific">Halomonas casei</name>
    <dbReference type="NCBI Taxonomy" id="2742613"/>
    <lineage>
        <taxon>Bacteria</taxon>
        <taxon>Pseudomonadati</taxon>
        <taxon>Pseudomonadota</taxon>
        <taxon>Gammaproteobacteria</taxon>
        <taxon>Oceanospirillales</taxon>
        <taxon>Halomonadaceae</taxon>
        <taxon>Halomonas</taxon>
    </lineage>
</organism>
<evidence type="ECO:0000259" key="2">
    <source>
        <dbReference type="Pfam" id="PF00440"/>
    </source>
</evidence>
<accession>A0ABR9EZA9</accession>